<dbReference type="Gene3D" id="2.40.50.1060">
    <property type="match status" value="1"/>
</dbReference>
<evidence type="ECO:0000256" key="4">
    <source>
        <dbReference type="ARBA" id="ARBA00022553"/>
    </source>
</evidence>
<name>A0A642V939_9ASCO</name>
<comment type="subcellular location">
    <subcellularLocation>
        <location evidence="1">Nucleus</location>
        <location evidence="1">Nucleolus</location>
    </subcellularLocation>
</comment>
<evidence type="ECO:0000259" key="9">
    <source>
        <dbReference type="Pfam" id="PF03876"/>
    </source>
</evidence>
<feature type="region of interest" description="Disordered" evidence="8">
    <location>
        <begin position="165"/>
        <end position="197"/>
    </location>
</feature>
<evidence type="ECO:0000259" key="10">
    <source>
        <dbReference type="Pfam" id="PF17875"/>
    </source>
</evidence>
<comment type="similarity">
    <text evidence="2">Belongs to the eukaryotic RPA43 RNA polymerase subunit family.</text>
</comment>
<accession>A0A642V939</accession>
<dbReference type="InterPro" id="IPR045113">
    <property type="entry name" value="Rpb7-like"/>
</dbReference>
<dbReference type="Gene3D" id="3.30.1490.120">
    <property type="entry name" value="RNA polymerase Rpb7-like, N-terminal domain"/>
    <property type="match status" value="1"/>
</dbReference>
<dbReference type="EMBL" id="SWFS01000123">
    <property type="protein sequence ID" value="KAA8916097.1"/>
    <property type="molecule type" value="Genomic_DNA"/>
</dbReference>
<dbReference type="GO" id="GO:0006361">
    <property type="term" value="P:transcription initiation at RNA polymerase I promoter"/>
    <property type="evidence" value="ECO:0007669"/>
    <property type="project" value="UniProtKB-ARBA"/>
</dbReference>
<dbReference type="InterPro" id="IPR036898">
    <property type="entry name" value="RNA_pol_Rpb7-like_N_sf"/>
</dbReference>
<dbReference type="InterPro" id="IPR005576">
    <property type="entry name" value="Rpb7-like_N"/>
</dbReference>
<comment type="function">
    <text evidence="7">DNA-dependent RNA polymerase which catalyzes the transcription of DNA into RNA using the four ribonucleoside triphosphates as substrates.</text>
</comment>
<keyword evidence="12" id="KW-1185">Reference proteome</keyword>
<dbReference type="AlphaFoldDB" id="A0A642V939"/>
<dbReference type="Pfam" id="PF17875">
    <property type="entry name" value="RPA43_OB"/>
    <property type="match status" value="1"/>
</dbReference>
<sequence length="308" mass="34324">MKRRKQSGGGLVAFSSTNPKDENNLSECFHKVTTHLYVSLAPVYTHEPLKGVKQQHLDPLLMSYFPPAEGVVLAHYNLRLCGQDEKSSQNEELPVMARIMYDSPFAYMWISVDLLVWKPMPGDVLEGWINLQSPSHIGLLVHDTFNVTIKRDAIPKGWVFIPNQADDDNVGEDAEEEDNTNDKGSSDQSGPRSLGHWIDETGCRIDGKLRFTVKSLNVSARIVSVQGSLLKPGEVREDLTKLNAHPHHNTNQDTTTSKKHVKFENKDDDDDESTSESVDEKTDNNSAANDDDGKVEYGESDSDANDSD</sequence>
<evidence type="ECO:0000256" key="3">
    <source>
        <dbReference type="ARBA" id="ARBA00022478"/>
    </source>
</evidence>
<evidence type="ECO:0000313" key="11">
    <source>
        <dbReference type="EMBL" id="KAA8916097.1"/>
    </source>
</evidence>
<evidence type="ECO:0000256" key="5">
    <source>
        <dbReference type="ARBA" id="ARBA00023163"/>
    </source>
</evidence>
<feature type="compositionally biased region" description="Acidic residues" evidence="8">
    <location>
        <begin position="298"/>
        <end position="308"/>
    </location>
</feature>
<evidence type="ECO:0000256" key="2">
    <source>
        <dbReference type="ARBA" id="ARBA00005930"/>
    </source>
</evidence>
<keyword evidence="3 7" id="KW-0240">DNA-directed RNA polymerase</keyword>
<dbReference type="PANTHER" id="PTHR12709:SF5">
    <property type="entry name" value="DNA-DIRECTED RNA POLYMERASE I SUBUNIT RPA43"/>
    <property type="match status" value="1"/>
</dbReference>
<feature type="domain" description="RNA polymerase Rpb7-like N-terminal" evidence="9">
    <location>
        <begin position="36"/>
        <end position="104"/>
    </location>
</feature>
<keyword evidence="6 7" id="KW-0539">Nucleus</keyword>
<dbReference type="InterPro" id="IPR041178">
    <property type="entry name" value="RPA43_OB"/>
</dbReference>
<evidence type="ECO:0000256" key="8">
    <source>
        <dbReference type="SAM" id="MobiDB-lite"/>
    </source>
</evidence>
<keyword evidence="4" id="KW-0597">Phosphoprotein</keyword>
<dbReference type="InterPro" id="IPR041901">
    <property type="entry name" value="RNAP_I_Rpa43_N"/>
</dbReference>
<dbReference type="OrthoDB" id="10250504at2759"/>
<protein>
    <recommendedName>
        <fullName evidence="7">DNA-directed RNA polymerase subunit</fullName>
    </recommendedName>
</protein>
<organism evidence="11 12">
    <name type="scientific">Trichomonascus ciferrii</name>
    <dbReference type="NCBI Taxonomy" id="44093"/>
    <lineage>
        <taxon>Eukaryota</taxon>
        <taxon>Fungi</taxon>
        <taxon>Dikarya</taxon>
        <taxon>Ascomycota</taxon>
        <taxon>Saccharomycotina</taxon>
        <taxon>Dipodascomycetes</taxon>
        <taxon>Dipodascales</taxon>
        <taxon>Trichomonascaceae</taxon>
        <taxon>Trichomonascus</taxon>
        <taxon>Trichomonascus ciferrii complex</taxon>
    </lineage>
</organism>
<feature type="region of interest" description="Disordered" evidence="8">
    <location>
        <begin position="242"/>
        <end position="308"/>
    </location>
</feature>
<dbReference type="GO" id="GO:0005736">
    <property type="term" value="C:RNA polymerase I complex"/>
    <property type="evidence" value="ECO:0007669"/>
    <property type="project" value="TreeGrafter"/>
</dbReference>
<reference evidence="11" key="1">
    <citation type="journal article" date="2019" name="G3 (Bethesda)">
        <title>Genome Assemblies of Two Rare Opportunistic Yeast Pathogens: Diutina rugosa (syn. Candida rugosa) and Trichomonascus ciferrii (syn. Candida ciferrii).</title>
        <authorList>
            <person name="Mixao V."/>
            <person name="Saus E."/>
            <person name="Hansen A.P."/>
            <person name="Lass-Florl C."/>
            <person name="Gabaldon T."/>
        </authorList>
    </citation>
    <scope>NUCLEOTIDE SEQUENCE</scope>
    <source>
        <strain evidence="11">CBS 4856</strain>
    </source>
</reference>
<evidence type="ECO:0000256" key="6">
    <source>
        <dbReference type="ARBA" id="ARBA00023242"/>
    </source>
</evidence>
<dbReference type="PANTHER" id="PTHR12709">
    <property type="entry name" value="DNA-DIRECTED RNA POLYMERASE II, III"/>
    <property type="match status" value="1"/>
</dbReference>
<dbReference type="VEuPathDB" id="FungiDB:TRICI_001748"/>
<dbReference type="Proteomes" id="UP000761534">
    <property type="component" value="Unassembled WGS sequence"/>
</dbReference>
<evidence type="ECO:0000313" key="12">
    <source>
        <dbReference type="Proteomes" id="UP000761534"/>
    </source>
</evidence>
<evidence type="ECO:0000256" key="7">
    <source>
        <dbReference type="RuleBase" id="RU369086"/>
    </source>
</evidence>
<evidence type="ECO:0000256" key="1">
    <source>
        <dbReference type="ARBA" id="ARBA00004604"/>
    </source>
</evidence>
<comment type="caution">
    <text evidence="11">The sequence shown here is derived from an EMBL/GenBank/DDBJ whole genome shotgun (WGS) entry which is preliminary data.</text>
</comment>
<feature type="domain" description="RPA43 OB" evidence="10">
    <location>
        <begin position="119"/>
        <end position="230"/>
    </location>
</feature>
<dbReference type="CDD" id="cd04328">
    <property type="entry name" value="RNAP_I_Rpa43_N"/>
    <property type="match status" value="1"/>
</dbReference>
<feature type="compositionally biased region" description="Acidic residues" evidence="8">
    <location>
        <begin position="165"/>
        <end position="179"/>
    </location>
</feature>
<proteinExistence type="inferred from homology"/>
<dbReference type="FunFam" id="3.30.1490.120:FF:000004">
    <property type="entry name" value="RNA polymerase I subunit Rpa43"/>
    <property type="match status" value="1"/>
</dbReference>
<keyword evidence="5 7" id="KW-0804">Transcription</keyword>
<dbReference type="GO" id="GO:0006362">
    <property type="term" value="P:transcription elongation by RNA polymerase I"/>
    <property type="evidence" value="ECO:0007669"/>
    <property type="project" value="UniProtKB-ARBA"/>
</dbReference>
<dbReference type="Pfam" id="PF03876">
    <property type="entry name" value="SHS2_Rpb7-N"/>
    <property type="match status" value="1"/>
</dbReference>
<gene>
    <name evidence="11" type="ORF">TRICI_001748</name>
</gene>